<evidence type="ECO:0000259" key="9">
    <source>
        <dbReference type="SMART" id="SM01281"/>
    </source>
</evidence>
<sequence>MEGSAALAAYVLAPPAWRPPLHRDADLGYPGVHAPGNVVLTPNAMQHGFTTPPMVANECASVHEQVYDRLARPPTLALLNALFDGVREARRGAYPGTIDAPAFQLPPRVTLNDSKLEMYVRALADPTIALGKLARSVPYGFRGERILTMLWHGDGNQSVAVPRALWFIHAVGANESQLGRRTVAQYTQEWTSTVLTWATEQIHALPSSEEEHWVKKWSYSLTLIHAMRADGLIDEYAYLAWIVAQLHEVQTNARVCLLQLAEGALPAILGRAALAIGLLGALTAPGRPPWLAAHESALVAKSYELEPDAFVGVHLARIPCAVPQAARSDVLASALAPLLCTPVETPAFDACAIHLLDTSRDDMHTLFLRYFLPPGAPPDVEHRIWLLLTWACTQERDAPGRIYLAAALLQHVHECQAGRLILRDGRRVACTWTPFTLFDVIARWVDTVDGVQGGHACPMGNVLRAVSTTDMARLLGALCRLELFSFARFLQRLYARGILRSGPDTQRTQRHRQGLHARVFRAMPVHHVSENIRTQRRVAIYGARSAESYEEATERRAVREMAKACTVLGHDDVASGTPLGTRPSPAVSPRLHAAPLSAPPPPELALPSEAYDSTSIADAFGLQSAMPHLYIASPYVQERVLARLLPALQDDAVRAPSADEFARLATVLTSLDAMPALGEVCISLLDRHVETPCVVSVCHTVTAHARVFCALRLSNALAERLAPYAVHDASASMGMRVVPAQGRTMAVQAARVALAAMANEPPPTLPEAQAPSADALSASQGPTAALFAAHGLDAASEALLAAVPLAEAPGAVWHHALAFLSAPHAVPPPPAVVGYIAALAGAAGVRLPISAWMRDAYALHGGAPRAQSSAWTGLVAGLLRYGHVDADEVLRVLCAFAPHATPQDAHFEPCLALSDALLCTTSVPHSPCSLPVLGAGAWYDLSLLRYHYVHTDALLPWLLAVRTAPPLQTSLAPHTKWLQTQWHTHPAAFVRGAVHAPADEVLAIVREYDPETVPCNPKDATSVAQALAKAGPWAGTWALAELHCVLAGAPHAELEGLAEALLDVLLPPAAACAGAPLDELLTMGVPDGFLERLAAAALRRWVKGVPNAVHALARLAQTCTSPLACDAAPEAMRRVHAGLERDAEAVRAAKPESAADGAANPPVLPAARSDTPDTPLLLEHLAVLLFLLRTTFCTGDAPQLIELLAPLLTLAEDALHDPAPLAGSSEPLWTLLADVIAQVQHAAQPHALEAWLRTSPAAAAPLARLVRCTDPTTALAEAWSRLDAVLVPPPPPSRDPWAWPLQNGAPLPLEAVHTRKTRDTELHTAARAAPAPWLSSEQTYGDQDSVPLGASARRAKRRRPSLSPVQEKRMRPL</sequence>
<evidence type="ECO:0000256" key="4">
    <source>
        <dbReference type="ARBA" id="ARBA00023015"/>
    </source>
</evidence>
<dbReference type="PANTHER" id="PTHR46567">
    <property type="entry name" value="MEDIATOR OF RNA POLYMERASE II TRANSCRIPTION SUBUNIT 12"/>
    <property type="match status" value="1"/>
</dbReference>
<evidence type="ECO:0000256" key="2">
    <source>
        <dbReference type="ARBA" id="ARBA00010289"/>
    </source>
</evidence>
<dbReference type="RefSeq" id="XP_060122449.1">
    <property type="nucleotide sequence ID" value="XM_060266466.1"/>
</dbReference>
<reference evidence="10" key="1">
    <citation type="submission" date="2023-03" db="EMBL/GenBank/DDBJ databases">
        <title>Mating type loci evolution in Malassezia.</title>
        <authorList>
            <person name="Coelho M.A."/>
        </authorList>
    </citation>
    <scope>NUCLEOTIDE SEQUENCE</scope>
    <source>
        <strain evidence="10">CBS 9431</strain>
    </source>
</reference>
<keyword evidence="11" id="KW-1185">Reference proteome</keyword>
<evidence type="ECO:0000256" key="7">
    <source>
        <dbReference type="ARBA" id="ARBA00032010"/>
    </source>
</evidence>
<keyword evidence="5" id="KW-0804">Transcription</keyword>
<evidence type="ECO:0000256" key="8">
    <source>
        <dbReference type="SAM" id="MobiDB-lite"/>
    </source>
</evidence>
<feature type="region of interest" description="Disordered" evidence="8">
    <location>
        <begin position="572"/>
        <end position="599"/>
    </location>
</feature>
<evidence type="ECO:0000256" key="1">
    <source>
        <dbReference type="ARBA" id="ARBA00004123"/>
    </source>
</evidence>
<keyword evidence="6" id="KW-0539">Nucleus</keyword>
<comment type="subcellular location">
    <subcellularLocation>
        <location evidence="1">Nucleus</location>
    </subcellularLocation>
</comment>
<organism evidence="10 11">
    <name type="scientific">Malassezia japonica</name>
    <dbReference type="NCBI Taxonomy" id="223818"/>
    <lineage>
        <taxon>Eukaryota</taxon>
        <taxon>Fungi</taxon>
        <taxon>Dikarya</taxon>
        <taxon>Basidiomycota</taxon>
        <taxon>Ustilaginomycotina</taxon>
        <taxon>Malasseziomycetes</taxon>
        <taxon>Malasseziales</taxon>
        <taxon>Malasseziaceae</taxon>
        <taxon>Malassezia</taxon>
    </lineage>
</organism>
<evidence type="ECO:0000256" key="5">
    <source>
        <dbReference type="ARBA" id="ARBA00023163"/>
    </source>
</evidence>
<feature type="domain" description="Mediator complex subunit Med12" evidence="9">
    <location>
        <begin position="102"/>
        <end position="169"/>
    </location>
</feature>
<dbReference type="PANTHER" id="PTHR46567:SF1">
    <property type="entry name" value="MEDIATOR OF RNA POLYMERASE II TRANSCRIPTION SUBUNIT 12"/>
    <property type="match status" value="1"/>
</dbReference>
<evidence type="ECO:0000256" key="6">
    <source>
        <dbReference type="ARBA" id="ARBA00023242"/>
    </source>
</evidence>
<dbReference type="InterPro" id="IPR019035">
    <property type="entry name" value="Mediator_Med12"/>
</dbReference>
<dbReference type="GO" id="GO:0006357">
    <property type="term" value="P:regulation of transcription by RNA polymerase II"/>
    <property type="evidence" value="ECO:0007669"/>
    <property type="project" value="InterPro"/>
</dbReference>
<evidence type="ECO:0000313" key="10">
    <source>
        <dbReference type="EMBL" id="WFD39552.1"/>
    </source>
</evidence>
<dbReference type="SMART" id="SM01281">
    <property type="entry name" value="Med12"/>
    <property type="match status" value="1"/>
</dbReference>
<comment type="similarity">
    <text evidence="2">Belongs to the Mediator complex subunit 12 family.</text>
</comment>
<proteinExistence type="inferred from homology"/>
<protein>
    <recommendedName>
        <fullName evidence="3">Mediator of RNA polymerase II transcription subunit 12</fullName>
    </recommendedName>
    <alternativeName>
        <fullName evidence="7">Mediator complex subunit 12</fullName>
    </alternativeName>
</protein>
<keyword evidence="4" id="KW-0805">Transcription regulation</keyword>
<feature type="region of interest" description="Disordered" evidence="8">
    <location>
        <begin position="1316"/>
        <end position="1373"/>
    </location>
</feature>
<dbReference type="Proteomes" id="UP001217754">
    <property type="component" value="Chromosome 4"/>
</dbReference>
<name>A0AAF0JA90_9BASI</name>
<accession>A0AAF0JA90</accession>
<feature type="region of interest" description="Disordered" evidence="8">
    <location>
        <begin position="1146"/>
        <end position="1167"/>
    </location>
</feature>
<gene>
    <name evidence="10" type="primary">SRB8</name>
    <name evidence="10" type="ORF">MJAP1_002531</name>
</gene>
<dbReference type="GO" id="GO:0016592">
    <property type="term" value="C:mediator complex"/>
    <property type="evidence" value="ECO:0007669"/>
    <property type="project" value="InterPro"/>
</dbReference>
<dbReference type="GO" id="GO:0003712">
    <property type="term" value="F:transcription coregulator activity"/>
    <property type="evidence" value="ECO:0007669"/>
    <property type="project" value="InterPro"/>
</dbReference>
<evidence type="ECO:0000256" key="3">
    <source>
        <dbReference type="ARBA" id="ARBA00019622"/>
    </source>
</evidence>
<dbReference type="Pfam" id="PF09497">
    <property type="entry name" value="Med12"/>
    <property type="match status" value="1"/>
</dbReference>
<dbReference type="GeneID" id="85226182"/>
<evidence type="ECO:0000313" key="11">
    <source>
        <dbReference type="Proteomes" id="UP001217754"/>
    </source>
</evidence>
<dbReference type="EMBL" id="CP119961">
    <property type="protein sequence ID" value="WFD39552.1"/>
    <property type="molecule type" value="Genomic_DNA"/>
</dbReference>